<dbReference type="Proteomes" id="UP000551878">
    <property type="component" value="Unassembled WGS sequence"/>
</dbReference>
<name>A0A840QTK2_9BACI</name>
<gene>
    <name evidence="1" type="ORF">HNQ41_002846</name>
</gene>
<protein>
    <submittedName>
        <fullName evidence="1">Uncharacterized protein</fullName>
    </submittedName>
</protein>
<sequence>MASIHVFIEYKVKLSSKKLYEVKMKDVLENLPDYEVEDIEWFEAADQEGLYVEMFKVPTMSHYYALKERRKSPSHAIFGQLDQVVDGGVEKLHCWAFVAKI</sequence>
<accession>A0A840QTK2</accession>
<comment type="caution">
    <text evidence="1">The sequence shown here is derived from an EMBL/GenBank/DDBJ whole genome shotgun (WGS) entry which is preliminary data.</text>
</comment>
<evidence type="ECO:0000313" key="1">
    <source>
        <dbReference type="EMBL" id="MBB5174629.1"/>
    </source>
</evidence>
<proteinExistence type="predicted"/>
<dbReference type="RefSeq" id="WP_184665041.1">
    <property type="nucleotide sequence ID" value="NZ_JACHHB010000015.1"/>
</dbReference>
<evidence type="ECO:0000313" key="2">
    <source>
        <dbReference type="Proteomes" id="UP000551878"/>
    </source>
</evidence>
<dbReference type="AlphaFoldDB" id="A0A840QTK2"/>
<organism evidence="1 2">
    <name type="scientific">Texcoconibacillus texcoconensis</name>
    <dbReference type="NCBI Taxonomy" id="1095777"/>
    <lineage>
        <taxon>Bacteria</taxon>
        <taxon>Bacillati</taxon>
        <taxon>Bacillota</taxon>
        <taxon>Bacilli</taxon>
        <taxon>Bacillales</taxon>
        <taxon>Bacillaceae</taxon>
        <taxon>Texcoconibacillus</taxon>
    </lineage>
</organism>
<dbReference type="EMBL" id="JACHHB010000015">
    <property type="protein sequence ID" value="MBB5174629.1"/>
    <property type="molecule type" value="Genomic_DNA"/>
</dbReference>
<keyword evidence="2" id="KW-1185">Reference proteome</keyword>
<reference evidence="1 2" key="1">
    <citation type="submission" date="2020-08" db="EMBL/GenBank/DDBJ databases">
        <title>Genomic Encyclopedia of Type Strains, Phase IV (KMG-IV): sequencing the most valuable type-strain genomes for metagenomic binning, comparative biology and taxonomic classification.</title>
        <authorList>
            <person name="Goeker M."/>
        </authorList>
    </citation>
    <scope>NUCLEOTIDE SEQUENCE [LARGE SCALE GENOMIC DNA]</scope>
    <source>
        <strain evidence="1 2">DSM 24696</strain>
    </source>
</reference>